<gene>
    <name evidence="1" type="ORF">ACFSJE_00500</name>
</gene>
<dbReference type="Proteomes" id="UP001597342">
    <property type="component" value="Unassembled WGS sequence"/>
</dbReference>
<comment type="caution">
    <text evidence="1">The sequence shown here is derived from an EMBL/GenBank/DDBJ whole genome shotgun (WGS) entry which is preliminary data.</text>
</comment>
<keyword evidence="2" id="KW-1185">Reference proteome</keyword>
<dbReference type="RefSeq" id="WP_379828987.1">
    <property type="nucleotide sequence ID" value="NZ_JBHUHU010000001.1"/>
</dbReference>
<name>A0ABW4XTQ6_9FLAO</name>
<proteinExistence type="predicted"/>
<accession>A0ABW4XTQ6</accession>
<evidence type="ECO:0000313" key="2">
    <source>
        <dbReference type="Proteomes" id="UP001597342"/>
    </source>
</evidence>
<protein>
    <submittedName>
        <fullName evidence="1">Uncharacterized protein</fullName>
    </submittedName>
</protein>
<reference evidence="2" key="1">
    <citation type="journal article" date="2019" name="Int. J. Syst. Evol. Microbiol.">
        <title>The Global Catalogue of Microorganisms (GCM) 10K type strain sequencing project: providing services to taxonomists for standard genome sequencing and annotation.</title>
        <authorList>
            <consortium name="The Broad Institute Genomics Platform"/>
            <consortium name="The Broad Institute Genome Sequencing Center for Infectious Disease"/>
            <person name="Wu L."/>
            <person name="Ma J."/>
        </authorList>
    </citation>
    <scope>NUCLEOTIDE SEQUENCE [LARGE SCALE GENOMIC DNA]</scope>
    <source>
        <strain evidence="2">JCM 3389</strain>
    </source>
</reference>
<sequence length="52" mass="5846">MKNPLYAQQFLTYPPILTAGQNTELQPADLAIMNANVIDLEFGETIHETKKI</sequence>
<dbReference type="EMBL" id="JBHUHU010000001">
    <property type="protein sequence ID" value="MFD2098230.1"/>
    <property type="molecule type" value="Genomic_DNA"/>
</dbReference>
<organism evidence="1 2">
    <name type="scientific">Flagellimonas iocasae</name>
    <dbReference type="NCBI Taxonomy" id="2055905"/>
    <lineage>
        <taxon>Bacteria</taxon>
        <taxon>Pseudomonadati</taxon>
        <taxon>Bacteroidota</taxon>
        <taxon>Flavobacteriia</taxon>
        <taxon>Flavobacteriales</taxon>
        <taxon>Flavobacteriaceae</taxon>
        <taxon>Flagellimonas</taxon>
    </lineage>
</organism>
<evidence type="ECO:0000313" key="1">
    <source>
        <dbReference type="EMBL" id="MFD2098230.1"/>
    </source>
</evidence>